<evidence type="ECO:0000313" key="2">
    <source>
        <dbReference type="Proteomes" id="UP000828390"/>
    </source>
</evidence>
<gene>
    <name evidence="1" type="ORF">DPMN_116374</name>
</gene>
<evidence type="ECO:0000313" key="1">
    <source>
        <dbReference type="EMBL" id="KAH3842870.1"/>
    </source>
</evidence>
<protein>
    <submittedName>
        <fullName evidence="1">Uncharacterized protein</fullName>
    </submittedName>
</protein>
<name>A0A9D4KMY6_DREPO</name>
<reference evidence="1" key="1">
    <citation type="journal article" date="2019" name="bioRxiv">
        <title>The Genome of the Zebra Mussel, Dreissena polymorpha: A Resource for Invasive Species Research.</title>
        <authorList>
            <person name="McCartney M.A."/>
            <person name="Auch B."/>
            <person name="Kono T."/>
            <person name="Mallez S."/>
            <person name="Zhang Y."/>
            <person name="Obille A."/>
            <person name="Becker A."/>
            <person name="Abrahante J.E."/>
            <person name="Garbe J."/>
            <person name="Badalamenti J.P."/>
            <person name="Herman A."/>
            <person name="Mangelson H."/>
            <person name="Liachko I."/>
            <person name="Sullivan S."/>
            <person name="Sone E.D."/>
            <person name="Koren S."/>
            <person name="Silverstein K.A.T."/>
            <person name="Beckman K.B."/>
            <person name="Gohl D.M."/>
        </authorList>
    </citation>
    <scope>NUCLEOTIDE SEQUENCE</scope>
    <source>
        <strain evidence="1">Duluth1</strain>
        <tissue evidence="1">Whole animal</tissue>
    </source>
</reference>
<accession>A0A9D4KMY6</accession>
<sequence length="51" mass="6144">MRRSLSDSLEFWINRIKASDTSASVRWTEHRLFDVAYWCQCLRTHQQTSLL</sequence>
<dbReference type="AlphaFoldDB" id="A0A9D4KMY6"/>
<organism evidence="1 2">
    <name type="scientific">Dreissena polymorpha</name>
    <name type="common">Zebra mussel</name>
    <name type="synonym">Mytilus polymorpha</name>
    <dbReference type="NCBI Taxonomy" id="45954"/>
    <lineage>
        <taxon>Eukaryota</taxon>
        <taxon>Metazoa</taxon>
        <taxon>Spiralia</taxon>
        <taxon>Lophotrochozoa</taxon>
        <taxon>Mollusca</taxon>
        <taxon>Bivalvia</taxon>
        <taxon>Autobranchia</taxon>
        <taxon>Heteroconchia</taxon>
        <taxon>Euheterodonta</taxon>
        <taxon>Imparidentia</taxon>
        <taxon>Neoheterodontei</taxon>
        <taxon>Myida</taxon>
        <taxon>Dreissenoidea</taxon>
        <taxon>Dreissenidae</taxon>
        <taxon>Dreissena</taxon>
    </lineage>
</organism>
<dbReference type="Proteomes" id="UP000828390">
    <property type="component" value="Unassembled WGS sequence"/>
</dbReference>
<proteinExistence type="predicted"/>
<reference evidence="1" key="2">
    <citation type="submission" date="2020-11" db="EMBL/GenBank/DDBJ databases">
        <authorList>
            <person name="McCartney M.A."/>
            <person name="Auch B."/>
            <person name="Kono T."/>
            <person name="Mallez S."/>
            <person name="Becker A."/>
            <person name="Gohl D.M."/>
            <person name="Silverstein K.A.T."/>
            <person name="Koren S."/>
            <person name="Bechman K.B."/>
            <person name="Herman A."/>
            <person name="Abrahante J.E."/>
            <person name="Garbe J."/>
        </authorList>
    </citation>
    <scope>NUCLEOTIDE SEQUENCE</scope>
    <source>
        <strain evidence="1">Duluth1</strain>
        <tissue evidence="1">Whole animal</tissue>
    </source>
</reference>
<comment type="caution">
    <text evidence="1">The sequence shown here is derived from an EMBL/GenBank/DDBJ whole genome shotgun (WGS) entry which is preliminary data.</text>
</comment>
<keyword evidence="2" id="KW-1185">Reference proteome</keyword>
<dbReference type="EMBL" id="JAIWYP010000004">
    <property type="protein sequence ID" value="KAH3842870.1"/>
    <property type="molecule type" value="Genomic_DNA"/>
</dbReference>